<reference evidence="1 2" key="1">
    <citation type="journal article" date="2021" name="Elife">
        <title>Chloroplast acquisition without the gene transfer in kleptoplastic sea slugs, Plakobranchus ocellatus.</title>
        <authorList>
            <person name="Maeda T."/>
            <person name="Takahashi S."/>
            <person name="Yoshida T."/>
            <person name="Shimamura S."/>
            <person name="Takaki Y."/>
            <person name="Nagai Y."/>
            <person name="Toyoda A."/>
            <person name="Suzuki Y."/>
            <person name="Arimoto A."/>
            <person name="Ishii H."/>
            <person name="Satoh N."/>
            <person name="Nishiyama T."/>
            <person name="Hasebe M."/>
            <person name="Maruyama T."/>
            <person name="Minagawa J."/>
            <person name="Obokata J."/>
            <person name="Shigenobu S."/>
        </authorList>
    </citation>
    <scope>NUCLEOTIDE SEQUENCE [LARGE SCALE GENOMIC DNA]</scope>
</reference>
<dbReference type="EMBL" id="BLXT01001042">
    <property type="protein sequence ID" value="GFN82855.1"/>
    <property type="molecule type" value="Genomic_DNA"/>
</dbReference>
<keyword evidence="2" id="KW-1185">Reference proteome</keyword>
<sequence length="84" mass="9709">MVCLTVGRKVATLPCLQFGRDGPVTRYINVETRRCLQDHAENMRLSFLRSSLEPRSISRSALEYGISRVQDFLRRQPTKSYMSD</sequence>
<accession>A0AAV3YKE5</accession>
<proteinExistence type="predicted"/>
<organism evidence="1 2">
    <name type="scientific">Plakobranchus ocellatus</name>
    <dbReference type="NCBI Taxonomy" id="259542"/>
    <lineage>
        <taxon>Eukaryota</taxon>
        <taxon>Metazoa</taxon>
        <taxon>Spiralia</taxon>
        <taxon>Lophotrochozoa</taxon>
        <taxon>Mollusca</taxon>
        <taxon>Gastropoda</taxon>
        <taxon>Heterobranchia</taxon>
        <taxon>Euthyneura</taxon>
        <taxon>Panpulmonata</taxon>
        <taxon>Sacoglossa</taxon>
        <taxon>Placobranchoidea</taxon>
        <taxon>Plakobranchidae</taxon>
        <taxon>Plakobranchus</taxon>
    </lineage>
</organism>
<comment type="caution">
    <text evidence="1">The sequence shown here is derived from an EMBL/GenBank/DDBJ whole genome shotgun (WGS) entry which is preliminary data.</text>
</comment>
<dbReference type="AlphaFoldDB" id="A0AAV3YKE5"/>
<dbReference type="Proteomes" id="UP000735302">
    <property type="component" value="Unassembled WGS sequence"/>
</dbReference>
<name>A0AAV3YKE5_9GAST</name>
<gene>
    <name evidence="1" type="ORF">PoB_000936100</name>
</gene>
<evidence type="ECO:0000313" key="2">
    <source>
        <dbReference type="Proteomes" id="UP000735302"/>
    </source>
</evidence>
<protein>
    <submittedName>
        <fullName evidence="1">Uncharacterized protein</fullName>
    </submittedName>
</protein>
<evidence type="ECO:0000313" key="1">
    <source>
        <dbReference type="EMBL" id="GFN82855.1"/>
    </source>
</evidence>